<dbReference type="EMBL" id="JARZFX010000002">
    <property type="protein sequence ID" value="MEC5422942.1"/>
    <property type="molecule type" value="Genomic_DNA"/>
</dbReference>
<feature type="domain" description="ATPase BadF/BadG/BcrA/BcrD type" evidence="1">
    <location>
        <begin position="4"/>
        <end position="299"/>
    </location>
</feature>
<sequence>MYFLGVDGGGTKTEAIISDIKGRVIGHGLAGNGNYQIDEIKAKKEIESAVLKACKMARISVSSISYACFGLAGADKEHDIEMLKSILSTIGIDKFEIKVDAVIGLKAGVVKGEGIAIVCGTSTNAVGVNHANELMQLGGFGYTFGDYGGGEMISKEIFRFVMRVAQGREDRSLLVDYVLKKLNFTSLQSMHDFYINNRVQIPLHLSTLLFKAAAQKDVFALGLIERQAKELAVSVKVINNKLFSNEQNETPVVLIGSLVTKPESIILQEIFHSYLLSYDLSCKVFPLQSSPVIGASLFALENYNTNINEVKQMLEITYKEVMDDYEKD</sequence>
<dbReference type="InterPro" id="IPR002731">
    <property type="entry name" value="ATPase_BadF"/>
</dbReference>
<dbReference type="RefSeq" id="WP_327606513.1">
    <property type="nucleotide sequence ID" value="NZ_JARZFX010000002.1"/>
</dbReference>
<dbReference type="SUPFAM" id="SSF53067">
    <property type="entry name" value="Actin-like ATPase domain"/>
    <property type="match status" value="2"/>
</dbReference>
<dbReference type="CDD" id="cd24007">
    <property type="entry name" value="ASKHA_NBD_eukNAGK-like"/>
    <property type="match status" value="1"/>
</dbReference>
<dbReference type="PANTHER" id="PTHR43190:SF3">
    <property type="entry name" value="N-ACETYL-D-GLUCOSAMINE KINASE"/>
    <property type="match status" value="1"/>
</dbReference>
<dbReference type="Pfam" id="PF01869">
    <property type="entry name" value="BcrAD_BadFG"/>
    <property type="match status" value="1"/>
</dbReference>
<evidence type="ECO:0000313" key="2">
    <source>
        <dbReference type="EMBL" id="MEC5422942.1"/>
    </source>
</evidence>
<accession>A0ABU6KER0</accession>
<organism evidence="2 3">
    <name type="scientific">Virgibacillus tibetensis</name>
    <dbReference type="NCBI Taxonomy" id="3042313"/>
    <lineage>
        <taxon>Bacteria</taxon>
        <taxon>Bacillati</taxon>
        <taxon>Bacillota</taxon>
        <taxon>Bacilli</taxon>
        <taxon>Bacillales</taxon>
        <taxon>Bacillaceae</taxon>
        <taxon>Virgibacillus</taxon>
    </lineage>
</organism>
<reference evidence="2 3" key="1">
    <citation type="journal article" date="2024" name="Int. J. Syst. Evol. Microbiol.">
        <title>Virgibacillus tibetensis sp. nov., isolated from salt lake on the Tibetan Plateau of China.</title>
        <authorList>
            <person name="Phurbu D."/>
            <person name="Liu Z.-X."/>
            <person name="Wang R."/>
            <person name="Zheng Y.-Y."/>
            <person name="Liu H.-C."/>
            <person name="Zhou Y.-G."/>
            <person name="Yu Y.-J."/>
            <person name="Li A.-H."/>
        </authorList>
    </citation>
    <scope>NUCLEOTIDE SEQUENCE [LARGE SCALE GENOMIC DNA]</scope>
    <source>
        <strain evidence="2 3">C22-A2</strain>
    </source>
</reference>
<evidence type="ECO:0000313" key="3">
    <source>
        <dbReference type="Proteomes" id="UP001335737"/>
    </source>
</evidence>
<dbReference type="Proteomes" id="UP001335737">
    <property type="component" value="Unassembled WGS sequence"/>
</dbReference>
<proteinExistence type="predicted"/>
<comment type="caution">
    <text evidence="2">The sequence shown here is derived from an EMBL/GenBank/DDBJ whole genome shotgun (WGS) entry which is preliminary data.</text>
</comment>
<dbReference type="InterPro" id="IPR052519">
    <property type="entry name" value="Euk-type_GlcNAc_Kinase"/>
</dbReference>
<protein>
    <submittedName>
        <fullName evidence="2">BadF/BadG/BcrA/BcrD ATPase family protein</fullName>
    </submittedName>
</protein>
<gene>
    <name evidence="2" type="ORF">QGM71_05450</name>
</gene>
<keyword evidence="3" id="KW-1185">Reference proteome</keyword>
<evidence type="ECO:0000259" key="1">
    <source>
        <dbReference type="Pfam" id="PF01869"/>
    </source>
</evidence>
<name>A0ABU6KER0_9BACI</name>
<dbReference type="PANTHER" id="PTHR43190">
    <property type="entry name" value="N-ACETYL-D-GLUCOSAMINE KINASE"/>
    <property type="match status" value="1"/>
</dbReference>
<dbReference type="Gene3D" id="3.30.420.40">
    <property type="match status" value="2"/>
</dbReference>
<dbReference type="InterPro" id="IPR043129">
    <property type="entry name" value="ATPase_NBD"/>
</dbReference>